<dbReference type="STRING" id="763406.A0A1E3NGJ5"/>
<organism evidence="3 4">
    <name type="scientific">Pichia membranifaciens NRRL Y-2026</name>
    <dbReference type="NCBI Taxonomy" id="763406"/>
    <lineage>
        <taxon>Eukaryota</taxon>
        <taxon>Fungi</taxon>
        <taxon>Dikarya</taxon>
        <taxon>Ascomycota</taxon>
        <taxon>Saccharomycotina</taxon>
        <taxon>Pichiomycetes</taxon>
        <taxon>Pichiales</taxon>
        <taxon>Pichiaceae</taxon>
        <taxon>Pichia</taxon>
    </lineage>
</organism>
<evidence type="ECO:0000256" key="1">
    <source>
        <dbReference type="ARBA" id="ARBA00022801"/>
    </source>
</evidence>
<dbReference type="EMBL" id="KV454007">
    <property type="protein sequence ID" value="ODQ44463.1"/>
    <property type="molecule type" value="Genomic_DNA"/>
</dbReference>
<keyword evidence="4" id="KW-1185">Reference proteome</keyword>
<dbReference type="PANTHER" id="PTHR11079:SF149">
    <property type="entry name" value="TRNA-SPECIFIC ADENOSINE DEAMINASE 2"/>
    <property type="match status" value="1"/>
</dbReference>
<dbReference type="Proteomes" id="UP000094455">
    <property type="component" value="Unassembled WGS sequence"/>
</dbReference>
<name>A0A1E3NGJ5_9ASCO</name>
<dbReference type="InterPro" id="IPR002125">
    <property type="entry name" value="CMP_dCMP_dom"/>
</dbReference>
<feature type="domain" description="CMP/dCMP-type deaminase" evidence="2">
    <location>
        <begin position="4"/>
        <end position="128"/>
    </location>
</feature>
<dbReference type="PROSITE" id="PS51747">
    <property type="entry name" value="CYT_DCMP_DEAMINASES_2"/>
    <property type="match status" value="1"/>
</dbReference>
<dbReference type="PANTHER" id="PTHR11079">
    <property type="entry name" value="CYTOSINE DEAMINASE FAMILY MEMBER"/>
    <property type="match status" value="1"/>
</dbReference>
<dbReference type="SUPFAM" id="SSF53927">
    <property type="entry name" value="Cytidine deaminase-like"/>
    <property type="match status" value="1"/>
</dbReference>
<dbReference type="OrthoDB" id="1701769at2759"/>
<accession>A0A1E3NGJ5</accession>
<evidence type="ECO:0000313" key="4">
    <source>
        <dbReference type="Proteomes" id="UP000094455"/>
    </source>
</evidence>
<dbReference type="GO" id="GO:0052717">
    <property type="term" value="F:tRNA-specific adenosine-34 deaminase activity"/>
    <property type="evidence" value="ECO:0007669"/>
    <property type="project" value="UniProtKB-EC"/>
</dbReference>
<protein>
    <recommendedName>
        <fullName evidence="2">CMP/dCMP-type deaminase domain-containing protein</fullName>
    </recommendedName>
</protein>
<evidence type="ECO:0000259" key="2">
    <source>
        <dbReference type="PROSITE" id="PS51747"/>
    </source>
</evidence>
<dbReference type="GO" id="GO:0005737">
    <property type="term" value="C:cytoplasm"/>
    <property type="evidence" value="ECO:0007669"/>
    <property type="project" value="TreeGrafter"/>
</dbReference>
<reference evidence="3 4" key="1">
    <citation type="journal article" date="2016" name="Proc. Natl. Acad. Sci. U.S.A.">
        <title>Comparative genomics of biotechnologically important yeasts.</title>
        <authorList>
            <person name="Riley R."/>
            <person name="Haridas S."/>
            <person name="Wolfe K.H."/>
            <person name="Lopes M.R."/>
            <person name="Hittinger C.T."/>
            <person name="Goeker M."/>
            <person name="Salamov A.A."/>
            <person name="Wisecaver J.H."/>
            <person name="Long T.M."/>
            <person name="Calvey C.H."/>
            <person name="Aerts A.L."/>
            <person name="Barry K.W."/>
            <person name="Choi C."/>
            <person name="Clum A."/>
            <person name="Coughlan A.Y."/>
            <person name="Deshpande S."/>
            <person name="Douglass A.P."/>
            <person name="Hanson S.J."/>
            <person name="Klenk H.-P."/>
            <person name="LaButti K.M."/>
            <person name="Lapidus A."/>
            <person name="Lindquist E.A."/>
            <person name="Lipzen A.M."/>
            <person name="Meier-Kolthoff J.P."/>
            <person name="Ohm R.A."/>
            <person name="Otillar R.P."/>
            <person name="Pangilinan J.L."/>
            <person name="Peng Y."/>
            <person name="Rokas A."/>
            <person name="Rosa C.A."/>
            <person name="Scheuner C."/>
            <person name="Sibirny A.A."/>
            <person name="Slot J.C."/>
            <person name="Stielow J.B."/>
            <person name="Sun H."/>
            <person name="Kurtzman C.P."/>
            <person name="Blackwell M."/>
            <person name="Grigoriev I.V."/>
            <person name="Jeffries T.W."/>
        </authorList>
    </citation>
    <scope>NUCLEOTIDE SEQUENCE [LARGE SCALE GENOMIC DNA]</scope>
    <source>
        <strain evidence="3 4">NRRL Y-2026</strain>
    </source>
</reference>
<sequence>MDASDHFKLMQEALKYGEVALSSDEVPVAAILVDNSTKKILYRAHNMTNITLNGTAHAEFRIYDHLKCSYPKDHLEMWHNCTLYVTVEPCIMCASMLDQIGVSMIVFGCPNERFGGNGSVFDIRYKSNIKLVPGVGHREAISLLRRFYIRENERSPQNINKKKRTLKLDEFPQFKYSQFITLPEFIDIWGKDAEQIYLENDFLEFEESGKLILPRKVDTDKKRLKK</sequence>
<dbReference type="RefSeq" id="XP_019015576.1">
    <property type="nucleotide sequence ID" value="XM_019161968.1"/>
</dbReference>
<keyword evidence="1" id="KW-0378">Hydrolase</keyword>
<dbReference type="GO" id="GO:0005634">
    <property type="term" value="C:nucleus"/>
    <property type="evidence" value="ECO:0007669"/>
    <property type="project" value="TreeGrafter"/>
</dbReference>
<proteinExistence type="predicted"/>
<dbReference type="AlphaFoldDB" id="A0A1E3NGJ5"/>
<gene>
    <name evidence="3" type="ORF">PICMEDRAFT_18362</name>
</gene>
<dbReference type="GO" id="GO:0002100">
    <property type="term" value="P:tRNA wobble adenosine to inosine editing"/>
    <property type="evidence" value="ECO:0007669"/>
    <property type="project" value="InterPro"/>
</dbReference>
<dbReference type="InterPro" id="IPR016193">
    <property type="entry name" value="Cytidine_deaminase-like"/>
</dbReference>
<dbReference type="CDD" id="cd01285">
    <property type="entry name" value="nucleoside_deaminase"/>
    <property type="match status" value="1"/>
</dbReference>
<dbReference type="GO" id="GO:0046872">
    <property type="term" value="F:metal ion binding"/>
    <property type="evidence" value="ECO:0007669"/>
    <property type="project" value="UniProtKB-KW"/>
</dbReference>
<dbReference type="Gene3D" id="3.40.140.10">
    <property type="entry name" value="Cytidine Deaminase, domain 2"/>
    <property type="match status" value="1"/>
</dbReference>
<dbReference type="Pfam" id="PF00383">
    <property type="entry name" value="dCMP_cyt_deam_1"/>
    <property type="match status" value="1"/>
</dbReference>
<evidence type="ECO:0000313" key="3">
    <source>
        <dbReference type="EMBL" id="ODQ44463.1"/>
    </source>
</evidence>
<dbReference type="GeneID" id="30178655"/>